<dbReference type="CDD" id="cd11444">
    <property type="entry name" value="bHLH_AtIBH1_like"/>
    <property type="match status" value="1"/>
</dbReference>
<feature type="compositionally biased region" description="Basic and acidic residues" evidence="5">
    <location>
        <begin position="15"/>
        <end position="25"/>
    </location>
</feature>
<keyword evidence="8" id="KW-1185">Reference proteome</keyword>
<dbReference type="GO" id="GO:0006355">
    <property type="term" value="P:regulation of DNA-templated transcription"/>
    <property type="evidence" value="ECO:0007669"/>
    <property type="project" value="InterPro"/>
</dbReference>
<sequence>MSTSSPPPDRKRKRRDSDSPSDVHQEAPAPSKWRSPRAQESYSSKLLFALRLVRTTTSGCRSSSAQATGGREVRDAAYRALAVSARGRSRWSRAILARRRRALQRARLVPLPRATTSCGATTTTTTSSSSVASKARVLGRLVPGCRRLSLPALLAEVSDYIQALEMQVRAMNKLAQDLAAAAAASSSTA</sequence>
<comment type="subcellular location">
    <subcellularLocation>
        <location evidence="1">Nucleus</location>
    </subcellularLocation>
</comment>
<keyword evidence="3" id="KW-0804">Transcription</keyword>
<evidence type="ECO:0000256" key="5">
    <source>
        <dbReference type="SAM" id="MobiDB-lite"/>
    </source>
</evidence>
<dbReference type="InterPro" id="IPR059002">
    <property type="entry name" value="IBH1_N"/>
</dbReference>
<dbReference type="AlphaFoldDB" id="A0A1E5UVM9"/>
<keyword evidence="2" id="KW-0805">Transcription regulation</keyword>
<gene>
    <name evidence="7" type="ORF">BAE44_0022120</name>
</gene>
<comment type="caution">
    <text evidence="7">The sequence shown here is derived from an EMBL/GenBank/DDBJ whole genome shotgun (WGS) entry which is preliminary data.</text>
</comment>
<dbReference type="STRING" id="888268.A0A1E5UVM9"/>
<name>A0A1E5UVM9_9POAL</name>
<dbReference type="GO" id="GO:0005634">
    <property type="term" value="C:nucleus"/>
    <property type="evidence" value="ECO:0007669"/>
    <property type="project" value="UniProtKB-SubCell"/>
</dbReference>
<keyword evidence="4" id="KW-0539">Nucleus</keyword>
<dbReference type="EMBL" id="LWDX02061773">
    <property type="protein sequence ID" value="OEL16864.1"/>
    <property type="molecule type" value="Genomic_DNA"/>
</dbReference>
<evidence type="ECO:0000313" key="7">
    <source>
        <dbReference type="EMBL" id="OEL16864.1"/>
    </source>
</evidence>
<evidence type="ECO:0000256" key="2">
    <source>
        <dbReference type="ARBA" id="ARBA00023015"/>
    </source>
</evidence>
<feature type="domain" description="IBH1-like N-terminal" evidence="6">
    <location>
        <begin position="39"/>
        <end position="101"/>
    </location>
</feature>
<evidence type="ECO:0000256" key="1">
    <source>
        <dbReference type="ARBA" id="ARBA00004123"/>
    </source>
</evidence>
<dbReference type="PANTHER" id="PTHR33124">
    <property type="entry name" value="TRANSCRIPTION FACTOR IBH1-LIKE 1"/>
    <property type="match status" value="1"/>
</dbReference>
<organism evidence="7 8">
    <name type="scientific">Dichanthelium oligosanthes</name>
    <dbReference type="NCBI Taxonomy" id="888268"/>
    <lineage>
        <taxon>Eukaryota</taxon>
        <taxon>Viridiplantae</taxon>
        <taxon>Streptophyta</taxon>
        <taxon>Embryophyta</taxon>
        <taxon>Tracheophyta</taxon>
        <taxon>Spermatophyta</taxon>
        <taxon>Magnoliopsida</taxon>
        <taxon>Liliopsida</taxon>
        <taxon>Poales</taxon>
        <taxon>Poaceae</taxon>
        <taxon>PACMAD clade</taxon>
        <taxon>Panicoideae</taxon>
        <taxon>Panicodae</taxon>
        <taxon>Paniceae</taxon>
        <taxon>Dichantheliinae</taxon>
        <taxon>Dichanthelium</taxon>
    </lineage>
</organism>
<dbReference type="Pfam" id="PF26576">
    <property type="entry name" value="IBH1_N"/>
    <property type="match status" value="1"/>
</dbReference>
<protein>
    <recommendedName>
        <fullName evidence="6">IBH1-like N-terminal domain-containing protein</fullName>
    </recommendedName>
</protein>
<evidence type="ECO:0000256" key="3">
    <source>
        <dbReference type="ARBA" id="ARBA00023163"/>
    </source>
</evidence>
<dbReference type="InterPro" id="IPR044660">
    <property type="entry name" value="IBH1-like"/>
</dbReference>
<feature type="region of interest" description="Disordered" evidence="5">
    <location>
        <begin position="1"/>
        <end position="38"/>
    </location>
</feature>
<accession>A0A1E5UVM9</accession>
<dbReference type="PANTHER" id="PTHR33124:SF12">
    <property type="entry name" value="TRANSCRIPTION FACTOR BHLH148"/>
    <property type="match status" value="1"/>
</dbReference>
<evidence type="ECO:0000256" key="4">
    <source>
        <dbReference type="ARBA" id="ARBA00023242"/>
    </source>
</evidence>
<proteinExistence type="predicted"/>
<evidence type="ECO:0000313" key="8">
    <source>
        <dbReference type="Proteomes" id="UP000095767"/>
    </source>
</evidence>
<dbReference type="InterPro" id="IPR044549">
    <property type="entry name" value="bHLH_AtIBH1-like"/>
</dbReference>
<reference evidence="7 8" key="1">
    <citation type="submission" date="2016-09" db="EMBL/GenBank/DDBJ databases">
        <title>The draft genome of Dichanthelium oligosanthes: A C3 panicoid grass species.</title>
        <authorList>
            <person name="Studer A.J."/>
            <person name="Schnable J.C."/>
            <person name="Brutnell T.P."/>
        </authorList>
    </citation>
    <scope>NUCLEOTIDE SEQUENCE [LARGE SCALE GENOMIC DNA]</scope>
    <source>
        <strain evidence="8">cv. Kellogg 1175</strain>
        <tissue evidence="7">Leaf</tissue>
    </source>
</reference>
<evidence type="ECO:0000259" key="6">
    <source>
        <dbReference type="Pfam" id="PF26576"/>
    </source>
</evidence>
<dbReference type="Proteomes" id="UP000095767">
    <property type="component" value="Unassembled WGS sequence"/>
</dbReference>
<dbReference type="OrthoDB" id="1647165at2759"/>